<dbReference type="PROSITE" id="PS51462">
    <property type="entry name" value="NUDIX"/>
    <property type="match status" value="1"/>
</dbReference>
<evidence type="ECO:0000256" key="5">
    <source>
        <dbReference type="ARBA" id="ARBA00022842"/>
    </source>
</evidence>
<sequence>MAETIKRAATMILIRNREQGRGIEVYLTKRPGTMLFLPGYYVFPGGVMQQEDQNERIFRHCVNQELGVGLSYAVTAIRECFEEVGYLLADLNEAGSGVAAEPNEIRRQLELGELIFHDWVLSGKVRLRTDLIRYYGHRITPRAVSPRRFDTRYFLSIVSLDTELLPCEREVDSGVWMDPREALEKAERGAFKMVRPTMDALADLARFENAEEAFWHGEGVGQPRPHELA</sequence>
<evidence type="ECO:0000259" key="7">
    <source>
        <dbReference type="PROSITE" id="PS51462"/>
    </source>
</evidence>
<dbReference type="InterPro" id="IPR000086">
    <property type="entry name" value="NUDIX_hydrolase_dom"/>
</dbReference>
<comment type="cofactor">
    <cofactor evidence="2">
        <name>Mg(2+)</name>
        <dbReference type="ChEBI" id="CHEBI:18420"/>
    </cofactor>
</comment>
<protein>
    <recommendedName>
        <fullName evidence="7">Nudix hydrolase domain-containing protein</fullName>
    </recommendedName>
</protein>
<evidence type="ECO:0000256" key="1">
    <source>
        <dbReference type="ARBA" id="ARBA00001936"/>
    </source>
</evidence>
<comment type="cofactor">
    <cofactor evidence="1">
        <name>Mn(2+)</name>
        <dbReference type="ChEBI" id="CHEBI:29035"/>
    </cofactor>
</comment>
<reference evidence="9" key="1">
    <citation type="journal article" date="2019" name="Int. J. Syst. Evol. Microbiol.">
        <title>The Global Catalogue of Microorganisms (GCM) 10K type strain sequencing project: providing services to taxonomists for standard genome sequencing and annotation.</title>
        <authorList>
            <consortium name="The Broad Institute Genomics Platform"/>
            <consortium name="The Broad Institute Genome Sequencing Center for Infectious Disease"/>
            <person name="Wu L."/>
            <person name="Ma J."/>
        </authorList>
    </citation>
    <scope>NUCLEOTIDE SEQUENCE [LARGE SCALE GENOMIC DNA]</scope>
    <source>
        <strain evidence="9">WYCCWR 12678</strain>
    </source>
</reference>
<dbReference type="InterPro" id="IPR015797">
    <property type="entry name" value="NUDIX_hydrolase-like_dom_sf"/>
</dbReference>
<keyword evidence="3" id="KW-0479">Metal-binding</keyword>
<comment type="caution">
    <text evidence="8">The sequence shown here is derived from an EMBL/GenBank/DDBJ whole genome shotgun (WGS) entry which is preliminary data.</text>
</comment>
<evidence type="ECO:0000256" key="3">
    <source>
        <dbReference type="ARBA" id="ARBA00022723"/>
    </source>
</evidence>
<dbReference type="RefSeq" id="WP_380024992.1">
    <property type="nucleotide sequence ID" value="NZ_JBHSHC010000045.1"/>
</dbReference>
<proteinExistence type="predicted"/>
<evidence type="ECO:0000256" key="6">
    <source>
        <dbReference type="ARBA" id="ARBA00023211"/>
    </source>
</evidence>
<keyword evidence="6" id="KW-0464">Manganese</keyword>
<evidence type="ECO:0000256" key="2">
    <source>
        <dbReference type="ARBA" id="ARBA00001946"/>
    </source>
</evidence>
<dbReference type="Gene3D" id="3.90.79.10">
    <property type="entry name" value="Nucleoside Triphosphate Pyrophosphohydrolase"/>
    <property type="match status" value="1"/>
</dbReference>
<gene>
    <name evidence="8" type="ORF">ACFO8Q_06950</name>
</gene>
<evidence type="ECO:0000313" key="8">
    <source>
        <dbReference type="EMBL" id="MFC4767101.1"/>
    </source>
</evidence>
<dbReference type="CDD" id="cd18870">
    <property type="entry name" value="NUDIX_AcylCoAdiphos_Nudt19"/>
    <property type="match status" value="1"/>
</dbReference>
<keyword evidence="9" id="KW-1185">Reference proteome</keyword>
<dbReference type="PANTHER" id="PTHR12318">
    <property type="entry name" value="TESTOSTERONE-REGULATED PROTEIN RP2"/>
    <property type="match status" value="1"/>
</dbReference>
<dbReference type="PANTHER" id="PTHR12318:SF0">
    <property type="entry name" value="ACYL-COENZYME A DIPHOSPHATASE NUDT19"/>
    <property type="match status" value="1"/>
</dbReference>
<dbReference type="EMBL" id="JBHSHC010000045">
    <property type="protein sequence ID" value="MFC4767101.1"/>
    <property type="molecule type" value="Genomic_DNA"/>
</dbReference>
<accession>A0ABV9PXV8</accession>
<feature type="domain" description="Nudix hydrolase" evidence="7">
    <location>
        <begin position="5"/>
        <end position="199"/>
    </location>
</feature>
<evidence type="ECO:0000256" key="4">
    <source>
        <dbReference type="ARBA" id="ARBA00022801"/>
    </source>
</evidence>
<dbReference type="SUPFAM" id="SSF55811">
    <property type="entry name" value="Nudix"/>
    <property type="match status" value="1"/>
</dbReference>
<dbReference type="Proteomes" id="UP001596002">
    <property type="component" value="Unassembled WGS sequence"/>
</dbReference>
<keyword evidence="4" id="KW-0378">Hydrolase</keyword>
<name>A0ABV9PXV8_9BACL</name>
<organism evidence="8 9">
    <name type="scientific">Effusibacillus consociatus</name>
    <dbReference type="NCBI Taxonomy" id="1117041"/>
    <lineage>
        <taxon>Bacteria</taxon>
        <taxon>Bacillati</taxon>
        <taxon>Bacillota</taxon>
        <taxon>Bacilli</taxon>
        <taxon>Bacillales</taxon>
        <taxon>Alicyclobacillaceae</taxon>
        <taxon>Effusibacillus</taxon>
    </lineage>
</organism>
<dbReference type="InterPro" id="IPR039121">
    <property type="entry name" value="NUDT19"/>
</dbReference>
<keyword evidence="5" id="KW-0460">Magnesium</keyword>
<evidence type="ECO:0000313" key="9">
    <source>
        <dbReference type="Proteomes" id="UP001596002"/>
    </source>
</evidence>